<dbReference type="EMBL" id="JAESVG020000007">
    <property type="protein sequence ID" value="KAG8625603.1"/>
    <property type="molecule type" value="Genomic_DNA"/>
</dbReference>
<accession>A0A8K0PFS5</accession>
<feature type="region of interest" description="Disordered" evidence="1">
    <location>
        <begin position="1"/>
        <end position="67"/>
    </location>
</feature>
<dbReference type="Proteomes" id="UP000809789">
    <property type="component" value="Unassembled WGS sequence"/>
</dbReference>
<comment type="caution">
    <text evidence="2">The sequence shown here is derived from an EMBL/GenBank/DDBJ whole genome shotgun (WGS) entry which is preliminary data.</text>
</comment>
<feature type="compositionally biased region" description="Basic and acidic residues" evidence="1">
    <location>
        <begin position="117"/>
        <end position="132"/>
    </location>
</feature>
<protein>
    <submittedName>
        <fullName evidence="2">Uncharacterized protein</fullName>
    </submittedName>
</protein>
<organism evidence="2 3">
    <name type="scientific">Elsinoe batatas</name>
    <dbReference type="NCBI Taxonomy" id="2601811"/>
    <lineage>
        <taxon>Eukaryota</taxon>
        <taxon>Fungi</taxon>
        <taxon>Dikarya</taxon>
        <taxon>Ascomycota</taxon>
        <taxon>Pezizomycotina</taxon>
        <taxon>Dothideomycetes</taxon>
        <taxon>Dothideomycetidae</taxon>
        <taxon>Myriangiales</taxon>
        <taxon>Elsinoaceae</taxon>
        <taxon>Elsinoe</taxon>
    </lineage>
</organism>
<feature type="compositionally biased region" description="Basic and acidic residues" evidence="1">
    <location>
        <begin position="158"/>
        <end position="180"/>
    </location>
</feature>
<dbReference type="AlphaFoldDB" id="A0A8K0PFS5"/>
<feature type="region of interest" description="Disordered" evidence="1">
    <location>
        <begin position="98"/>
        <end position="132"/>
    </location>
</feature>
<dbReference type="OrthoDB" id="10656309at2759"/>
<name>A0A8K0PFS5_9PEZI</name>
<evidence type="ECO:0000313" key="2">
    <source>
        <dbReference type="EMBL" id="KAG8625603.1"/>
    </source>
</evidence>
<feature type="compositionally biased region" description="Polar residues" evidence="1">
    <location>
        <begin position="53"/>
        <end position="64"/>
    </location>
</feature>
<proteinExistence type="predicted"/>
<reference evidence="2" key="1">
    <citation type="submission" date="2021-07" db="EMBL/GenBank/DDBJ databases">
        <title>Elsinoe batatas strain:CRI-CJ2 Genome sequencing and assembly.</title>
        <authorList>
            <person name="Huang L."/>
        </authorList>
    </citation>
    <scope>NUCLEOTIDE SEQUENCE</scope>
    <source>
        <strain evidence="2">CRI-CJ2</strain>
    </source>
</reference>
<keyword evidence="3" id="KW-1185">Reference proteome</keyword>
<feature type="compositionally biased region" description="Basic and acidic residues" evidence="1">
    <location>
        <begin position="234"/>
        <end position="248"/>
    </location>
</feature>
<evidence type="ECO:0000256" key="1">
    <source>
        <dbReference type="SAM" id="MobiDB-lite"/>
    </source>
</evidence>
<gene>
    <name evidence="2" type="ORF">KVT40_006004</name>
</gene>
<evidence type="ECO:0000313" key="3">
    <source>
        <dbReference type="Proteomes" id="UP000809789"/>
    </source>
</evidence>
<feature type="region of interest" description="Disordered" evidence="1">
    <location>
        <begin position="158"/>
        <end position="248"/>
    </location>
</feature>
<sequence>MDFRAPGGQSGGPPPPVQTNYDPDDPFNTPPPAPNRQSASAQPARPEDEQTVAFGSSSPGTSANPDDETLQAQLLHERRKRLEGESRLARELLDERWKRKQEQHRHQQQELKTQQQRLDERARHAREEHNYQQLQLEERLRHDREMLEKDAALYNERRQVRDWVENVRQEKDADEKAKREKSAKKKHPTPYEDRAERDFFRTPTRKVWPPPQPTPSRQLMRVEREGSDVEEVERELREGAGGESGVER</sequence>
<feature type="compositionally biased region" description="Basic and acidic residues" evidence="1">
    <location>
        <begin position="189"/>
        <end position="200"/>
    </location>
</feature>